<accession>K3ZYS5</accession>
<organism evidence="1 2">
    <name type="scientific">Setaria italica</name>
    <name type="common">Foxtail millet</name>
    <name type="synonym">Panicum italicum</name>
    <dbReference type="NCBI Taxonomy" id="4555"/>
    <lineage>
        <taxon>Eukaryota</taxon>
        <taxon>Viridiplantae</taxon>
        <taxon>Streptophyta</taxon>
        <taxon>Embryophyta</taxon>
        <taxon>Tracheophyta</taxon>
        <taxon>Spermatophyta</taxon>
        <taxon>Magnoliopsida</taxon>
        <taxon>Liliopsida</taxon>
        <taxon>Poales</taxon>
        <taxon>Poaceae</taxon>
        <taxon>PACMAD clade</taxon>
        <taxon>Panicoideae</taxon>
        <taxon>Panicodae</taxon>
        <taxon>Paniceae</taxon>
        <taxon>Cenchrinae</taxon>
        <taxon>Setaria</taxon>
    </lineage>
</organism>
<dbReference type="EMBL" id="AGNK02001248">
    <property type="status" value="NOT_ANNOTATED_CDS"/>
    <property type="molecule type" value="Genomic_DNA"/>
</dbReference>
<evidence type="ECO:0000313" key="2">
    <source>
        <dbReference type="Proteomes" id="UP000004995"/>
    </source>
</evidence>
<sequence length="69" mass="8006">MALTINNVWIQHYSILSIEFHYDCNSKKQIRQTGDHGIIHYGSSYYKKLTIKAESNIRYQAGTVLLSLM</sequence>
<proteinExistence type="predicted"/>
<dbReference type="EnsemblPlants" id="KQL25746">
    <property type="protein sequence ID" value="KQL25746"/>
    <property type="gene ID" value="SETIT_031757mg"/>
</dbReference>
<dbReference type="InParanoid" id="K3ZYS5"/>
<protein>
    <submittedName>
        <fullName evidence="1">Uncharacterized protein</fullName>
    </submittedName>
</protein>
<reference evidence="1" key="2">
    <citation type="submission" date="2018-08" db="UniProtKB">
        <authorList>
            <consortium name="EnsemblPlants"/>
        </authorList>
    </citation>
    <scope>IDENTIFICATION</scope>
    <source>
        <strain evidence="1">Yugu1</strain>
    </source>
</reference>
<reference evidence="2" key="1">
    <citation type="journal article" date="2012" name="Nat. Biotechnol.">
        <title>Reference genome sequence of the model plant Setaria.</title>
        <authorList>
            <person name="Bennetzen J.L."/>
            <person name="Schmutz J."/>
            <person name="Wang H."/>
            <person name="Percifield R."/>
            <person name="Hawkins J."/>
            <person name="Pontaroli A.C."/>
            <person name="Estep M."/>
            <person name="Feng L."/>
            <person name="Vaughn J.N."/>
            <person name="Grimwood J."/>
            <person name="Jenkins J."/>
            <person name="Barry K."/>
            <person name="Lindquist E."/>
            <person name="Hellsten U."/>
            <person name="Deshpande S."/>
            <person name="Wang X."/>
            <person name="Wu X."/>
            <person name="Mitros T."/>
            <person name="Triplett J."/>
            <person name="Yang X."/>
            <person name="Ye C.Y."/>
            <person name="Mauro-Herrera M."/>
            <person name="Wang L."/>
            <person name="Li P."/>
            <person name="Sharma M."/>
            <person name="Sharma R."/>
            <person name="Ronald P.C."/>
            <person name="Panaud O."/>
            <person name="Kellogg E.A."/>
            <person name="Brutnell T.P."/>
            <person name="Doust A.N."/>
            <person name="Tuskan G.A."/>
            <person name="Rokhsar D."/>
            <person name="Devos K.M."/>
        </authorList>
    </citation>
    <scope>NUCLEOTIDE SEQUENCE [LARGE SCALE GENOMIC DNA]</scope>
    <source>
        <strain evidence="2">cv. Yugu1</strain>
    </source>
</reference>
<dbReference type="Gramene" id="KQL25746">
    <property type="protein sequence ID" value="KQL25746"/>
    <property type="gene ID" value="SETIT_031757mg"/>
</dbReference>
<keyword evidence="2" id="KW-1185">Reference proteome</keyword>
<name>K3ZYS5_SETIT</name>
<dbReference type="Proteomes" id="UP000004995">
    <property type="component" value="Unassembled WGS sequence"/>
</dbReference>
<dbReference type="HOGENOM" id="CLU_2780646_0_0_1"/>
<evidence type="ECO:0000313" key="1">
    <source>
        <dbReference type="EnsemblPlants" id="KQL25746"/>
    </source>
</evidence>
<dbReference type="AlphaFoldDB" id="K3ZYS5"/>